<dbReference type="EMBL" id="KK365150">
    <property type="protein sequence ID" value="KCZ81107.1"/>
    <property type="molecule type" value="Genomic_DNA"/>
</dbReference>
<feature type="signal peptide" evidence="2">
    <location>
        <begin position="1"/>
        <end position="20"/>
    </location>
</feature>
<evidence type="ECO:0000313" key="4">
    <source>
        <dbReference type="Proteomes" id="UP000030655"/>
    </source>
</evidence>
<keyword evidence="1" id="KW-0175">Coiled coil</keyword>
<dbReference type="Proteomes" id="UP000030655">
    <property type="component" value="Unassembled WGS sequence"/>
</dbReference>
<feature type="non-terminal residue" evidence="3">
    <location>
        <position position="540"/>
    </location>
</feature>
<sequence>MCFSFKTLKWFLFLIKISFPATNYSLLNPYYDVKHKDDKEKLQDIDNIIEIIHEKLSELTPTILKTEESVKNILNGLKKELERYEKNLLKSRGRLSKTNESINDSEEDEIITVENFQLFMINLPTKEFYENTIQLIGEFKGIIQQKSDALINSVSYSSKCSELKAKLEELNDLDRKLLKKQEEYSKFIDKYLINDVFYKSNGGFYHDTYEKLIIPTIEYIKSNLDVVFLLNSEIFKKLKYILRVFSEFKNNWQSLSPNLKLFLLKGFDSERLKIENVNFFKNLIEKNLINIKIEEIKLLKKSVNQSYQEYLNGTTTKNDSDILISKFDLINNRRLLIIKSDKLIKFINEYKSIIMKIQMKNFKELSKDLNELKLNECLKEIENISNEIRNNEKLRKDSKSIWRDIFEGILKNKSILDCYFEQKKYEMANKCKTANEDTAYLLSKLYGFEEEEINTITNDIYAKDLNFKKIFTNETMFCFDHLYFLTTDIYSNFMLYTINRLIIIKERNKCSKNLEKDILFSFYRNFVEFKENIDHMKIIY</sequence>
<evidence type="ECO:0000313" key="3">
    <source>
        <dbReference type="EMBL" id="KCZ81107.1"/>
    </source>
</evidence>
<feature type="chain" id="PRO_5001572464" evidence="2">
    <location>
        <begin position="21"/>
        <end position="540"/>
    </location>
</feature>
<dbReference type="HOGENOM" id="CLU_037704_0_0_1"/>
<feature type="coiled-coil region" evidence="1">
    <location>
        <begin position="160"/>
        <end position="190"/>
    </location>
</feature>
<dbReference type="AlphaFoldDB" id="A0A059F1Z6"/>
<keyword evidence="4" id="KW-1185">Reference proteome</keyword>
<name>A0A059F1Z6_9MICR</name>
<accession>A0A059F1Z6</accession>
<reference evidence="4" key="1">
    <citation type="submission" date="2013-02" db="EMBL/GenBank/DDBJ databases">
        <authorList>
            <consortium name="The Broad Institute Genome Sequencing Platform"/>
            <person name="Cuomo C."/>
            <person name="Becnel J."/>
            <person name="Sanscrainte N."/>
            <person name="Walker B."/>
            <person name="Young S.K."/>
            <person name="Zeng Q."/>
            <person name="Gargeya S."/>
            <person name="Fitzgerald M."/>
            <person name="Haas B."/>
            <person name="Abouelleil A."/>
            <person name="Alvarado L."/>
            <person name="Arachchi H.M."/>
            <person name="Berlin A.M."/>
            <person name="Chapman S.B."/>
            <person name="Dewar J."/>
            <person name="Goldberg J."/>
            <person name="Griggs A."/>
            <person name="Gujja S."/>
            <person name="Hansen M."/>
            <person name="Howarth C."/>
            <person name="Imamovic A."/>
            <person name="Larimer J."/>
            <person name="McCowan C."/>
            <person name="Murphy C."/>
            <person name="Neiman D."/>
            <person name="Pearson M."/>
            <person name="Priest M."/>
            <person name="Roberts A."/>
            <person name="Saif S."/>
            <person name="Shea T."/>
            <person name="Sisk P."/>
            <person name="Sykes S."/>
            <person name="Wortman J."/>
            <person name="Nusbaum C."/>
            <person name="Birren B."/>
        </authorList>
    </citation>
    <scope>NUCLEOTIDE SEQUENCE [LARGE SCALE GENOMIC DNA]</scope>
    <source>
        <strain evidence="4">PRA339</strain>
    </source>
</reference>
<feature type="coiled-coil region" evidence="1">
    <location>
        <begin position="67"/>
        <end position="94"/>
    </location>
</feature>
<proteinExistence type="predicted"/>
<reference evidence="3 4" key="2">
    <citation type="submission" date="2014-03" db="EMBL/GenBank/DDBJ databases">
        <title>The Genome Sequence of Anncaliia algerae insect isolate PRA339.</title>
        <authorList>
            <consortium name="The Broad Institute Genome Sequencing Platform"/>
            <consortium name="The Broad Institute Genome Sequencing Center for Infectious Disease"/>
            <person name="Cuomo C."/>
            <person name="Becnel J."/>
            <person name="Sanscrainte N."/>
            <person name="Walker B."/>
            <person name="Young S.K."/>
            <person name="Zeng Q."/>
            <person name="Gargeya S."/>
            <person name="Fitzgerald M."/>
            <person name="Haas B."/>
            <person name="Abouelleil A."/>
            <person name="Alvarado L."/>
            <person name="Arachchi H.M."/>
            <person name="Berlin A.M."/>
            <person name="Chapman S.B."/>
            <person name="Dewar J."/>
            <person name="Goldberg J."/>
            <person name="Griggs A."/>
            <person name="Gujja S."/>
            <person name="Hansen M."/>
            <person name="Howarth C."/>
            <person name="Imamovic A."/>
            <person name="Larimer J."/>
            <person name="McCowan C."/>
            <person name="Murphy C."/>
            <person name="Neiman D."/>
            <person name="Pearson M."/>
            <person name="Priest M."/>
            <person name="Roberts A."/>
            <person name="Saif S."/>
            <person name="Shea T."/>
            <person name="Sisk P."/>
            <person name="Sykes S."/>
            <person name="Wortman J."/>
            <person name="Nusbaum C."/>
            <person name="Birren B."/>
        </authorList>
    </citation>
    <scope>NUCLEOTIDE SEQUENCE [LARGE SCALE GENOMIC DNA]</scope>
    <source>
        <strain evidence="3 4">PRA339</strain>
    </source>
</reference>
<keyword evidence="2" id="KW-0732">Signal</keyword>
<dbReference type="VEuPathDB" id="MicrosporidiaDB:H312_01473"/>
<organism evidence="3 4">
    <name type="scientific">Anncaliia algerae PRA339</name>
    <dbReference type="NCBI Taxonomy" id="1288291"/>
    <lineage>
        <taxon>Eukaryota</taxon>
        <taxon>Fungi</taxon>
        <taxon>Fungi incertae sedis</taxon>
        <taxon>Microsporidia</taxon>
        <taxon>Tubulinosematoidea</taxon>
        <taxon>Tubulinosematidae</taxon>
        <taxon>Anncaliia</taxon>
    </lineage>
</organism>
<feature type="coiled-coil region" evidence="1">
    <location>
        <begin position="355"/>
        <end position="394"/>
    </location>
</feature>
<protein>
    <submittedName>
        <fullName evidence="3">Uncharacterized protein</fullName>
    </submittedName>
</protein>
<dbReference type="OrthoDB" id="10403579at2759"/>
<gene>
    <name evidence="3" type="ORF">H312_01473</name>
</gene>
<evidence type="ECO:0000256" key="1">
    <source>
        <dbReference type="SAM" id="Coils"/>
    </source>
</evidence>
<evidence type="ECO:0000256" key="2">
    <source>
        <dbReference type="SAM" id="SignalP"/>
    </source>
</evidence>